<evidence type="ECO:0008006" key="4">
    <source>
        <dbReference type="Google" id="ProtNLM"/>
    </source>
</evidence>
<name>A0A6I4UUK9_9SPHN</name>
<dbReference type="EMBL" id="WTYK01000006">
    <property type="protein sequence ID" value="MXP42216.1"/>
    <property type="molecule type" value="Genomic_DNA"/>
</dbReference>
<feature type="chain" id="PRO_5026077519" description="DUF1329 domain-containing protein" evidence="1">
    <location>
        <begin position="25"/>
        <end position="279"/>
    </location>
</feature>
<dbReference type="OrthoDB" id="7054794at2"/>
<gene>
    <name evidence="2" type="ORF">GRI75_11250</name>
</gene>
<evidence type="ECO:0000256" key="1">
    <source>
        <dbReference type="SAM" id="SignalP"/>
    </source>
</evidence>
<dbReference type="AlphaFoldDB" id="A0A6I4UUK9"/>
<keyword evidence="3" id="KW-1185">Reference proteome</keyword>
<protein>
    <recommendedName>
        <fullName evidence="4">DUF1329 domain-containing protein</fullName>
    </recommendedName>
</protein>
<organism evidence="2 3">
    <name type="scientific">Croceibacterium soli</name>
    <dbReference type="NCBI Taxonomy" id="1739690"/>
    <lineage>
        <taxon>Bacteria</taxon>
        <taxon>Pseudomonadati</taxon>
        <taxon>Pseudomonadota</taxon>
        <taxon>Alphaproteobacteria</taxon>
        <taxon>Sphingomonadales</taxon>
        <taxon>Erythrobacteraceae</taxon>
        <taxon>Croceibacterium</taxon>
    </lineage>
</organism>
<accession>A0A6I4UUK9</accession>
<sequence length="279" mass="30757">MGKLFTLAAAAACLFAGTSAVAQAQAQTQQPATIDGKPNLNGIWQTMNGANWNLEPHSAVASPDERVDRAVGAWGAVPASLGVVQGGTIPYRPEILEQRNTRRAEGKDPEKACYLPGIPRATYMGLPFQIIQGGGDILMAYEYASANRVINIGEVEIPPIDTWMGTSYGKWEGNTLVVTTLAQNGESWLDRAGNFVAPTTTVVERFTPMGPNHIDYQVTFDDPELYTRPWTIKMPLYRRMEENAQLLEFKCVPFAEMYLYGDLYETMDDEAKARLGVQK</sequence>
<keyword evidence="1" id="KW-0732">Signal</keyword>
<comment type="caution">
    <text evidence="2">The sequence shown here is derived from an EMBL/GenBank/DDBJ whole genome shotgun (WGS) entry which is preliminary data.</text>
</comment>
<evidence type="ECO:0000313" key="2">
    <source>
        <dbReference type="EMBL" id="MXP42216.1"/>
    </source>
</evidence>
<proteinExistence type="predicted"/>
<reference evidence="2 3" key="1">
    <citation type="submission" date="2019-12" db="EMBL/GenBank/DDBJ databases">
        <title>Genomic-based taxomic classification of the family Erythrobacteraceae.</title>
        <authorList>
            <person name="Xu L."/>
        </authorList>
    </citation>
    <scope>NUCLEOTIDE SEQUENCE [LARGE SCALE GENOMIC DNA]</scope>
    <source>
        <strain evidence="2 3">MCCC 1K02066</strain>
    </source>
</reference>
<evidence type="ECO:0000313" key="3">
    <source>
        <dbReference type="Proteomes" id="UP000469159"/>
    </source>
</evidence>
<feature type="signal peptide" evidence="1">
    <location>
        <begin position="1"/>
        <end position="24"/>
    </location>
</feature>
<dbReference type="RefSeq" id="WP_160747072.1">
    <property type="nucleotide sequence ID" value="NZ_WTYK01000006.1"/>
</dbReference>
<dbReference type="Proteomes" id="UP000469159">
    <property type="component" value="Unassembled WGS sequence"/>
</dbReference>